<gene>
    <name evidence="2" type="ORF">DM484_20615</name>
</gene>
<organism evidence="2 3">
    <name type="scientific">Candidatus Methylumidiphilus alinenensis</name>
    <dbReference type="NCBI Taxonomy" id="2202197"/>
    <lineage>
        <taxon>Bacteria</taxon>
        <taxon>Pseudomonadati</taxon>
        <taxon>Pseudomonadota</taxon>
        <taxon>Gammaproteobacteria</taxon>
        <taxon>Methylococcales</taxon>
        <taxon>Candidatus Methylumidiphilus</taxon>
    </lineage>
</organism>
<evidence type="ECO:0000256" key="1">
    <source>
        <dbReference type="SAM" id="Phobius"/>
    </source>
</evidence>
<dbReference type="AlphaFoldDB" id="A0A2W4QT50"/>
<protein>
    <submittedName>
        <fullName evidence="2">Uncharacterized protein</fullName>
    </submittedName>
</protein>
<proteinExistence type="predicted"/>
<keyword evidence="1" id="KW-0812">Transmembrane</keyword>
<accession>A0A2W4QT50</accession>
<keyword evidence="1" id="KW-1133">Transmembrane helix</keyword>
<dbReference type="Proteomes" id="UP000249396">
    <property type="component" value="Unassembled WGS sequence"/>
</dbReference>
<reference evidence="2 3" key="1">
    <citation type="journal article" date="2018" name="Aquat. Microb. Ecol.">
        <title>Gammaproteobacterial methanotrophs dominate.</title>
        <authorList>
            <person name="Rissanen A.J."/>
            <person name="Saarenheimo J."/>
            <person name="Tiirola M."/>
            <person name="Peura S."/>
            <person name="Aalto S.L."/>
            <person name="Karvinen A."/>
            <person name="Nykanen H."/>
        </authorList>
    </citation>
    <scope>NUCLEOTIDE SEQUENCE [LARGE SCALE GENOMIC DNA]</scope>
    <source>
        <strain evidence="2">AMbin10</strain>
    </source>
</reference>
<comment type="caution">
    <text evidence="2">The sequence shown here is derived from an EMBL/GenBank/DDBJ whole genome shotgun (WGS) entry which is preliminary data.</text>
</comment>
<evidence type="ECO:0000313" key="3">
    <source>
        <dbReference type="Proteomes" id="UP000249396"/>
    </source>
</evidence>
<dbReference type="EMBL" id="QJPH01000415">
    <property type="protein sequence ID" value="PZN74693.1"/>
    <property type="molecule type" value="Genomic_DNA"/>
</dbReference>
<keyword evidence="1" id="KW-0472">Membrane</keyword>
<sequence>MGEIMISHRSVSSTNQQVSVGHIAINCGYLLFFLLGLLFGPLAYADAPTLQLTMTSSVATVAAGTQYTYTIQYQCARSLSDFPGVNLLG</sequence>
<name>A0A2W4QT50_9GAMM</name>
<feature type="transmembrane region" description="Helical" evidence="1">
    <location>
        <begin position="20"/>
        <end position="44"/>
    </location>
</feature>
<evidence type="ECO:0000313" key="2">
    <source>
        <dbReference type="EMBL" id="PZN74693.1"/>
    </source>
</evidence>